<protein>
    <recommendedName>
        <fullName evidence="3">Phosphoenolpyruvate-protein phosphotransferase</fullName>
    </recommendedName>
    <alternativeName>
        <fullName evidence="8">Phosphotransferase system, enzyme I</fullName>
    </alternativeName>
</protein>
<feature type="domain" description="PEP-utilising enzyme C-terminal" evidence="10">
    <location>
        <begin position="256"/>
        <end position="517"/>
    </location>
</feature>
<comment type="similarity">
    <text evidence="2">Belongs to the PEP-utilizing enzyme family.</text>
</comment>
<evidence type="ECO:0000256" key="6">
    <source>
        <dbReference type="ARBA" id="ARBA00022777"/>
    </source>
</evidence>
<reference evidence="12 13" key="1">
    <citation type="submission" date="2020-03" db="EMBL/GenBank/DDBJ databases">
        <title>Whole genome shotgun sequence of Phytohabitans houttuyneae NBRC 108639.</title>
        <authorList>
            <person name="Komaki H."/>
            <person name="Tamura T."/>
        </authorList>
    </citation>
    <scope>NUCLEOTIDE SEQUENCE [LARGE SCALE GENOMIC DNA]</scope>
    <source>
        <strain evidence="12 13">NBRC 108639</strain>
    </source>
</reference>
<keyword evidence="6" id="KW-0418">Kinase</keyword>
<dbReference type="InterPro" id="IPR036637">
    <property type="entry name" value="Phosphohistidine_dom_sf"/>
</dbReference>
<feature type="domain" description="Phosphotransferase system enzyme I N-terminal" evidence="11">
    <location>
        <begin position="54"/>
        <end position="138"/>
    </location>
</feature>
<proteinExistence type="inferred from homology"/>
<dbReference type="InterPro" id="IPR000121">
    <property type="entry name" value="PEP_util_C"/>
</dbReference>
<dbReference type="Pfam" id="PF05524">
    <property type="entry name" value="PEP-utilisers_N"/>
    <property type="match status" value="1"/>
</dbReference>
<dbReference type="Gene3D" id="3.20.20.60">
    <property type="entry name" value="Phosphoenolpyruvate-binding domains"/>
    <property type="match status" value="1"/>
</dbReference>
<dbReference type="Gene3D" id="1.10.274.10">
    <property type="entry name" value="PtsI, HPr-binding domain"/>
    <property type="match status" value="1"/>
</dbReference>
<evidence type="ECO:0000256" key="2">
    <source>
        <dbReference type="ARBA" id="ARBA00007837"/>
    </source>
</evidence>
<comment type="cofactor">
    <cofactor evidence="1">
        <name>Mg(2+)</name>
        <dbReference type="ChEBI" id="CHEBI:18420"/>
    </cofactor>
</comment>
<evidence type="ECO:0000259" key="11">
    <source>
        <dbReference type="Pfam" id="PF05524"/>
    </source>
</evidence>
<dbReference type="GO" id="GO:0009401">
    <property type="term" value="P:phosphoenolpyruvate-dependent sugar phosphotransferase system"/>
    <property type="evidence" value="ECO:0007669"/>
    <property type="project" value="InterPro"/>
</dbReference>
<dbReference type="Gene3D" id="3.50.30.10">
    <property type="entry name" value="Phosphohistidine domain"/>
    <property type="match status" value="1"/>
</dbReference>
<dbReference type="SUPFAM" id="SSF47831">
    <property type="entry name" value="Enzyme I of the PEP:sugar phosphotransferase system HPr-binding (sub)domain"/>
    <property type="match status" value="1"/>
</dbReference>
<dbReference type="Pfam" id="PF02896">
    <property type="entry name" value="PEP-utilizers_C"/>
    <property type="match status" value="1"/>
</dbReference>
<dbReference type="PANTHER" id="PTHR46244:SF3">
    <property type="entry name" value="PHOSPHOENOLPYRUVATE-PROTEIN PHOSPHOTRANSFERASE"/>
    <property type="match status" value="1"/>
</dbReference>
<accession>A0A6V8K5E5</accession>
<dbReference type="InterPro" id="IPR040442">
    <property type="entry name" value="Pyrv_kinase-like_dom_sf"/>
</dbReference>
<evidence type="ECO:0000256" key="1">
    <source>
        <dbReference type="ARBA" id="ARBA00001946"/>
    </source>
</evidence>
<keyword evidence="4" id="KW-0808">Transferase</keyword>
<evidence type="ECO:0000256" key="5">
    <source>
        <dbReference type="ARBA" id="ARBA00022723"/>
    </source>
</evidence>
<dbReference type="InterPro" id="IPR008279">
    <property type="entry name" value="PEP-util_enz_mobile_dom"/>
</dbReference>
<keyword evidence="13" id="KW-1185">Reference proteome</keyword>
<evidence type="ECO:0000259" key="9">
    <source>
        <dbReference type="Pfam" id="PF00391"/>
    </source>
</evidence>
<dbReference type="SUPFAM" id="SSF52009">
    <property type="entry name" value="Phosphohistidine domain"/>
    <property type="match status" value="1"/>
</dbReference>
<dbReference type="InterPro" id="IPR050499">
    <property type="entry name" value="PEP-utilizing_PTS_enzyme"/>
</dbReference>
<reference evidence="12 13" key="2">
    <citation type="submission" date="2020-03" db="EMBL/GenBank/DDBJ databases">
        <authorList>
            <person name="Ichikawa N."/>
            <person name="Kimura A."/>
            <person name="Kitahashi Y."/>
            <person name="Uohara A."/>
        </authorList>
    </citation>
    <scope>NUCLEOTIDE SEQUENCE [LARGE SCALE GENOMIC DNA]</scope>
    <source>
        <strain evidence="12 13">NBRC 108639</strain>
    </source>
</reference>
<evidence type="ECO:0000259" key="10">
    <source>
        <dbReference type="Pfam" id="PF02896"/>
    </source>
</evidence>
<evidence type="ECO:0000313" key="12">
    <source>
        <dbReference type="EMBL" id="GFJ76957.1"/>
    </source>
</evidence>
<evidence type="ECO:0000256" key="4">
    <source>
        <dbReference type="ARBA" id="ARBA00022679"/>
    </source>
</evidence>
<feature type="domain" description="PEP-utilising enzyme mobile" evidence="9">
    <location>
        <begin position="163"/>
        <end position="229"/>
    </location>
</feature>
<keyword evidence="5" id="KW-0479">Metal-binding</keyword>
<dbReference type="GO" id="GO:0046872">
    <property type="term" value="F:metal ion binding"/>
    <property type="evidence" value="ECO:0007669"/>
    <property type="project" value="UniProtKB-KW"/>
</dbReference>
<dbReference type="InterPro" id="IPR036618">
    <property type="entry name" value="PtsI_HPr-bd_sf"/>
</dbReference>
<dbReference type="AlphaFoldDB" id="A0A6V8K5E5"/>
<dbReference type="Proteomes" id="UP000482800">
    <property type="component" value="Unassembled WGS sequence"/>
</dbReference>
<dbReference type="PANTHER" id="PTHR46244">
    <property type="entry name" value="PHOSPHOENOLPYRUVATE-PROTEIN PHOSPHOTRANSFERASE"/>
    <property type="match status" value="1"/>
</dbReference>
<evidence type="ECO:0000256" key="8">
    <source>
        <dbReference type="ARBA" id="ARBA00033235"/>
    </source>
</evidence>
<keyword evidence="7" id="KW-0460">Magnesium</keyword>
<evidence type="ECO:0000256" key="7">
    <source>
        <dbReference type="ARBA" id="ARBA00022842"/>
    </source>
</evidence>
<name>A0A6V8K5E5_9ACTN</name>
<dbReference type="InterPro" id="IPR008731">
    <property type="entry name" value="PTS_EIN"/>
</dbReference>
<gene>
    <name evidence="12" type="ORF">Phou_011370</name>
</gene>
<dbReference type="EMBL" id="BLPF01000001">
    <property type="protein sequence ID" value="GFJ76957.1"/>
    <property type="molecule type" value="Genomic_DNA"/>
</dbReference>
<dbReference type="SUPFAM" id="SSF51621">
    <property type="entry name" value="Phosphoenolpyruvate/pyruvate domain"/>
    <property type="match status" value="1"/>
</dbReference>
<dbReference type="InterPro" id="IPR015813">
    <property type="entry name" value="Pyrv/PenolPyrv_kinase-like_dom"/>
</dbReference>
<dbReference type="GO" id="GO:0016301">
    <property type="term" value="F:kinase activity"/>
    <property type="evidence" value="ECO:0007669"/>
    <property type="project" value="UniProtKB-KW"/>
</dbReference>
<organism evidence="12 13">
    <name type="scientific">Phytohabitans houttuyneae</name>
    <dbReference type="NCBI Taxonomy" id="1076126"/>
    <lineage>
        <taxon>Bacteria</taxon>
        <taxon>Bacillati</taxon>
        <taxon>Actinomycetota</taxon>
        <taxon>Actinomycetes</taxon>
        <taxon>Micromonosporales</taxon>
        <taxon>Micromonosporaceae</taxon>
    </lineage>
</organism>
<evidence type="ECO:0000313" key="13">
    <source>
        <dbReference type="Proteomes" id="UP000482800"/>
    </source>
</evidence>
<comment type="caution">
    <text evidence="12">The sequence shown here is derived from an EMBL/GenBank/DDBJ whole genome shotgun (WGS) entry which is preliminary data.</text>
</comment>
<sequence>MNAPRGYTGVLGAPGVGLGRIRWAATAPSEVDGGNGYAGAGLSSGVGGGTGLPADLGAAFDAVAARLRERAEALRAGGHTEPADIVETMALIADDPDLRGAAATGLAAGQAPVDAVTAAASTYADLLAALPDPTLAGRAADVRQVGRRVAAVLRGDPAATLDGPVILAGHELGADDLLEVADDLAGAASLLGGPNAHVAIVARALGVPLVFGVTPDAPDGTPAVLDGATLIVDPTPEQEHAAREAVRAAERHRADLAAGRALPAVTRDGRTVTLLANVATAEESRAAVAAGAEGAGLVRTELPFLTAADWPDEAAHAAALRPVLDPLAGLVATVRTLDFAPDKLPPFLTAAGARQLPPEALATQLRAVVAAGAATRLRVMLPMVESADQVEAARALLPGAVPCGAMVETAAAVEGIDGIAAAADFLSIGTNDLTASLLGLDRLDPALTPARAADRPVLRAIAATVAAAGRHDRPLSVCGDAAADPHAVPLLIGVGCRILSVTPSALDAVRARIRTLDTAECAKAAAAVLG</sequence>
<dbReference type="Pfam" id="PF00391">
    <property type="entry name" value="PEP-utilizers"/>
    <property type="match status" value="1"/>
</dbReference>
<evidence type="ECO:0000256" key="3">
    <source>
        <dbReference type="ARBA" id="ARBA00016544"/>
    </source>
</evidence>